<accession>A0ABV6CCT6</accession>
<proteinExistence type="predicted"/>
<keyword evidence="6" id="KW-1185">Reference proteome</keyword>
<evidence type="ECO:0000256" key="2">
    <source>
        <dbReference type="ARBA" id="ARBA00022801"/>
    </source>
</evidence>
<dbReference type="RefSeq" id="WP_385877938.1">
    <property type="nucleotide sequence ID" value="NZ_JBHLXE010000108.1"/>
</dbReference>
<dbReference type="SMART" id="SM00797">
    <property type="entry name" value="AHS2"/>
    <property type="match status" value="1"/>
</dbReference>
<gene>
    <name evidence="5" type="ORF">ACFFIT_11940</name>
</gene>
<dbReference type="EMBL" id="JBHLXE010000108">
    <property type="protein sequence ID" value="MFC0180783.1"/>
    <property type="molecule type" value="Genomic_DNA"/>
</dbReference>
<keyword evidence="1" id="KW-0547">Nucleotide-binding</keyword>
<protein>
    <submittedName>
        <fullName evidence="5">Biotin-dependent carboxyltransferase family protein</fullName>
    </submittedName>
</protein>
<dbReference type="Proteomes" id="UP001589758">
    <property type="component" value="Unassembled WGS sequence"/>
</dbReference>
<evidence type="ECO:0000259" key="4">
    <source>
        <dbReference type="SMART" id="SM00797"/>
    </source>
</evidence>
<name>A0ABV6CCT6_9GAMM</name>
<dbReference type="InterPro" id="IPR003778">
    <property type="entry name" value="CT_A_B"/>
</dbReference>
<dbReference type="InterPro" id="IPR029000">
    <property type="entry name" value="Cyclophilin-like_dom_sf"/>
</dbReference>
<keyword evidence="2" id="KW-0378">Hydrolase</keyword>
<evidence type="ECO:0000256" key="1">
    <source>
        <dbReference type="ARBA" id="ARBA00022741"/>
    </source>
</evidence>
<dbReference type="SUPFAM" id="SSF50891">
    <property type="entry name" value="Cyclophilin-like"/>
    <property type="match status" value="1"/>
</dbReference>
<evidence type="ECO:0000313" key="5">
    <source>
        <dbReference type="EMBL" id="MFC0180783.1"/>
    </source>
</evidence>
<organism evidence="5 6">
    <name type="scientific">Thorsellia kenyensis</name>
    <dbReference type="NCBI Taxonomy" id="1549888"/>
    <lineage>
        <taxon>Bacteria</taxon>
        <taxon>Pseudomonadati</taxon>
        <taxon>Pseudomonadota</taxon>
        <taxon>Gammaproteobacteria</taxon>
        <taxon>Enterobacterales</taxon>
        <taxon>Thorselliaceae</taxon>
        <taxon>Thorsellia</taxon>
    </lineage>
</organism>
<reference evidence="5 6" key="1">
    <citation type="submission" date="2024-09" db="EMBL/GenBank/DDBJ databases">
        <authorList>
            <person name="Sun Q."/>
            <person name="Mori K."/>
        </authorList>
    </citation>
    <scope>NUCLEOTIDE SEQUENCE [LARGE SCALE GENOMIC DNA]</scope>
    <source>
        <strain evidence="5 6">CCM 8545</strain>
    </source>
</reference>
<comment type="caution">
    <text evidence="5">The sequence shown here is derived from an EMBL/GenBank/DDBJ whole genome shotgun (WGS) entry which is preliminary data.</text>
</comment>
<dbReference type="Gene3D" id="2.40.100.10">
    <property type="entry name" value="Cyclophilin-like"/>
    <property type="match status" value="1"/>
</dbReference>
<dbReference type="PANTHER" id="PTHR43309">
    <property type="entry name" value="5-OXOPROLINASE SUBUNIT C"/>
    <property type="match status" value="1"/>
</dbReference>
<dbReference type="NCBIfam" id="TIGR00724">
    <property type="entry name" value="urea_amlyse_rel"/>
    <property type="match status" value="1"/>
</dbReference>
<feature type="domain" description="Carboxyltransferase" evidence="4">
    <location>
        <begin position="23"/>
        <end position="298"/>
    </location>
</feature>
<keyword evidence="3" id="KW-0067">ATP-binding</keyword>
<sequence length="313" mass="34651">MIEIIQQGILTTIQGKQREGYRSLGISLTGGLDSLSLQLANILVANTRDKAVLEITLGQFSAKFNVSTWIAITGAQTQISLDEKKLSIGWCYPVKAGQTLTIDRPNIGMRNYLAVSGGFNAMEYLNSPSTDLNTKLGGFNGRALEKGDILTINSTSVCPKSIKGILLPTFKNQIRAIPATEYSQFSKQSQYDFWHNSWQLTTQSSRMGFRLSGSTLKRESSIDMMSHGVIPGVIQVPPNGQPIVLMQDAQTTGGYPKFACIIEADLNYLAQIRLGDLIQFKPCSLEEAYLVSQEQDIYLNKVERGLYENRFEC</sequence>
<dbReference type="Pfam" id="PF02626">
    <property type="entry name" value="CT_A_B"/>
    <property type="match status" value="1"/>
</dbReference>
<evidence type="ECO:0000256" key="3">
    <source>
        <dbReference type="ARBA" id="ARBA00022840"/>
    </source>
</evidence>
<evidence type="ECO:0000313" key="6">
    <source>
        <dbReference type="Proteomes" id="UP001589758"/>
    </source>
</evidence>
<dbReference type="PANTHER" id="PTHR43309:SF3">
    <property type="entry name" value="5-OXOPROLINASE SUBUNIT C"/>
    <property type="match status" value="1"/>
</dbReference>
<dbReference type="InterPro" id="IPR052708">
    <property type="entry name" value="PxpC"/>
</dbReference>